<dbReference type="Pfam" id="PF03466">
    <property type="entry name" value="LysR_substrate"/>
    <property type="match status" value="1"/>
</dbReference>
<dbReference type="EMBL" id="JAMRXG010000007">
    <property type="protein sequence ID" value="MCM6775328.1"/>
    <property type="molecule type" value="Genomic_DNA"/>
</dbReference>
<keyword evidence="2" id="KW-0805">Transcription regulation</keyword>
<gene>
    <name evidence="7" type="ORF">NDR86_17790</name>
</gene>
<dbReference type="SUPFAM" id="SSF46785">
    <property type="entry name" value="Winged helix' DNA-binding domain"/>
    <property type="match status" value="1"/>
</dbReference>
<dbReference type="SUPFAM" id="SSF53850">
    <property type="entry name" value="Periplasmic binding protein-like II"/>
    <property type="match status" value="1"/>
</dbReference>
<evidence type="ECO:0000313" key="8">
    <source>
        <dbReference type="Proteomes" id="UP001139157"/>
    </source>
</evidence>
<evidence type="ECO:0000256" key="3">
    <source>
        <dbReference type="ARBA" id="ARBA00023125"/>
    </source>
</evidence>
<dbReference type="FunFam" id="1.10.10.10:FF:000001">
    <property type="entry name" value="LysR family transcriptional regulator"/>
    <property type="match status" value="1"/>
</dbReference>
<comment type="similarity">
    <text evidence="1">Belongs to the LysR transcriptional regulatory family.</text>
</comment>
<dbReference type="PROSITE" id="PS50931">
    <property type="entry name" value="HTH_LYSR"/>
    <property type="match status" value="1"/>
</dbReference>
<dbReference type="InterPro" id="IPR036388">
    <property type="entry name" value="WH-like_DNA-bd_sf"/>
</dbReference>
<dbReference type="Proteomes" id="UP001139157">
    <property type="component" value="Unassembled WGS sequence"/>
</dbReference>
<dbReference type="PRINTS" id="PR00039">
    <property type="entry name" value="HTHLYSR"/>
</dbReference>
<dbReference type="PANTHER" id="PTHR30346:SF0">
    <property type="entry name" value="HCA OPERON TRANSCRIPTIONAL ACTIVATOR HCAR"/>
    <property type="match status" value="1"/>
</dbReference>
<evidence type="ECO:0000256" key="5">
    <source>
        <dbReference type="ARBA" id="ARBA00023163"/>
    </source>
</evidence>
<feature type="domain" description="HTH lysR-type" evidence="6">
    <location>
        <begin position="1"/>
        <end position="58"/>
    </location>
</feature>
<evidence type="ECO:0000313" key="7">
    <source>
        <dbReference type="EMBL" id="MCM6775328.1"/>
    </source>
</evidence>
<keyword evidence="8" id="KW-1185">Reference proteome</keyword>
<dbReference type="AlphaFoldDB" id="A0A9X2IXF4"/>
<dbReference type="CDD" id="cd08414">
    <property type="entry name" value="PBP2_LTTR_aromatics_like"/>
    <property type="match status" value="1"/>
</dbReference>
<dbReference type="PANTHER" id="PTHR30346">
    <property type="entry name" value="TRANSCRIPTIONAL DUAL REGULATOR HCAR-RELATED"/>
    <property type="match status" value="1"/>
</dbReference>
<dbReference type="InterPro" id="IPR000847">
    <property type="entry name" value="LysR_HTH_N"/>
</dbReference>
<dbReference type="RefSeq" id="WP_251913528.1">
    <property type="nucleotide sequence ID" value="NZ_JAMRXG010000007.1"/>
</dbReference>
<dbReference type="GO" id="GO:0003700">
    <property type="term" value="F:DNA-binding transcription factor activity"/>
    <property type="evidence" value="ECO:0007669"/>
    <property type="project" value="InterPro"/>
</dbReference>
<dbReference type="InterPro" id="IPR005119">
    <property type="entry name" value="LysR_subst-bd"/>
</dbReference>
<dbReference type="GO" id="GO:0032993">
    <property type="term" value="C:protein-DNA complex"/>
    <property type="evidence" value="ECO:0007669"/>
    <property type="project" value="TreeGrafter"/>
</dbReference>
<dbReference type="InterPro" id="IPR036390">
    <property type="entry name" value="WH_DNA-bd_sf"/>
</dbReference>
<dbReference type="GO" id="GO:0003677">
    <property type="term" value="F:DNA binding"/>
    <property type="evidence" value="ECO:0007669"/>
    <property type="project" value="UniProtKB-KW"/>
</dbReference>
<comment type="caution">
    <text evidence="7">The sequence shown here is derived from an EMBL/GenBank/DDBJ whole genome shotgun (WGS) entry which is preliminary data.</text>
</comment>
<reference evidence="7" key="1">
    <citation type="submission" date="2022-06" db="EMBL/GenBank/DDBJ databases">
        <title>Novel species in genus nocardia.</title>
        <authorList>
            <person name="Li F."/>
        </authorList>
    </citation>
    <scope>NUCLEOTIDE SEQUENCE</scope>
    <source>
        <strain evidence="7">CDC141</strain>
    </source>
</reference>
<evidence type="ECO:0000256" key="4">
    <source>
        <dbReference type="ARBA" id="ARBA00023159"/>
    </source>
</evidence>
<keyword evidence="5" id="KW-0804">Transcription</keyword>
<sequence>MELRELEAFLAVAEELHFGKAAARLYVSQSRISQLLRSLERRIGARLVERTSRRVRLTPLGQELYPELTAAYRGLRAAVDNACAIARGRRGVLRIGFQGSADEQILNAVTTFHDEFPDVTVELVEIPWSDPFGPVRRQETDAALVLLPVAEDDLVVGQVLPPRPQVLALPAGHRLARRAALDAGDLADCPLIGIARTAPRYWCEAQAPSRTPDGRPIPAGPLVRTVQEAIAAVAAGRGGLLLCCTTAEYHRRPDVSFVPVHGVPDSQLGLIWARDHESLRVAEFARVLAAVPDRALRAVM</sequence>
<evidence type="ECO:0000259" key="6">
    <source>
        <dbReference type="PROSITE" id="PS50931"/>
    </source>
</evidence>
<dbReference type="Pfam" id="PF00126">
    <property type="entry name" value="HTH_1"/>
    <property type="match status" value="1"/>
</dbReference>
<evidence type="ECO:0000256" key="1">
    <source>
        <dbReference type="ARBA" id="ARBA00009437"/>
    </source>
</evidence>
<dbReference type="Gene3D" id="1.10.10.10">
    <property type="entry name" value="Winged helix-like DNA-binding domain superfamily/Winged helix DNA-binding domain"/>
    <property type="match status" value="1"/>
</dbReference>
<accession>A0A9X2IXF4</accession>
<name>A0A9X2IXF4_9NOCA</name>
<dbReference type="Gene3D" id="3.40.190.10">
    <property type="entry name" value="Periplasmic binding protein-like II"/>
    <property type="match status" value="2"/>
</dbReference>
<keyword evidence="3" id="KW-0238">DNA-binding</keyword>
<keyword evidence="4" id="KW-0010">Activator</keyword>
<evidence type="ECO:0000256" key="2">
    <source>
        <dbReference type="ARBA" id="ARBA00023015"/>
    </source>
</evidence>
<organism evidence="7 8">
    <name type="scientific">Nocardia pulmonis</name>
    <dbReference type="NCBI Taxonomy" id="2951408"/>
    <lineage>
        <taxon>Bacteria</taxon>
        <taxon>Bacillati</taxon>
        <taxon>Actinomycetota</taxon>
        <taxon>Actinomycetes</taxon>
        <taxon>Mycobacteriales</taxon>
        <taxon>Nocardiaceae</taxon>
        <taxon>Nocardia</taxon>
    </lineage>
</organism>
<protein>
    <submittedName>
        <fullName evidence="7">LysR family transcriptional regulator</fullName>
    </submittedName>
</protein>
<proteinExistence type="inferred from homology"/>